<gene>
    <name evidence="11" type="ORF">L2A60_06100</name>
</gene>
<evidence type="ECO:0000256" key="4">
    <source>
        <dbReference type="ARBA" id="ARBA00022475"/>
    </source>
</evidence>
<keyword evidence="3 9" id="KW-0813">Transport</keyword>
<dbReference type="NCBIfam" id="TIGR01726">
    <property type="entry name" value="HEQRo_perm_3TM"/>
    <property type="match status" value="1"/>
</dbReference>
<evidence type="ECO:0000313" key="12">
    <source>
        <dbReference type="Proteomes" id="UP001521209"/>
    </source>
</evidence>
<comment type="subcellular location">
    <subcellularLocation>
        <location evidence="1">Cell inner membrane</location>
        <topology evidence="1">Multi-pass membrane protein</topology>
    </subcellularLocation>
    <subcellularLocation>
        <location evidence="9">Cell membrane</location>
        <topology evidence="9">Multi-pass membrane protein</topology>
    </subcellularLocation>
</comment>
<dbReference type="Proteomes" id="UP001521209">
    <property type="component" value="Unassembled WGS sequence"/>
</dbReference>
<keyword evidence="12" id="KW-1185">Reference proteome</keyword>
<accession>A0ABS9DU46</accession>
<evidence type="ECO:0000259" key="10">
    <source>
        <dbReference type="PROSITE" id="PS50928"/>
    </source>
</evidence>
<protein>
    <submittedName>
        <fullName evidence="11">ABC transporter permease</fullName>
    </submittedName>
</protein>
<evidence type="ECO:0000256" key="7">
    <source>
        <dbReference type="ARBA" id="ARBA00022989"/>
    </source>
</evidence>
<evidence type="ECO:0000256" key="6">
    <source>
        <dbReference type="ARBA" id="ARBA00022692"/>
    </source>
</evidence>
<keyword evidence="6 9" id="KW-0812">Transmembrane</keyword>
<feature type="transmembrane region" description="Helical" evidence="9">
    <location>
        <begin position="243"/>
        <end position="267"/>
    </location>
</feature>
<name>A0ABS9DU46_9PROT</name>
<feature type="transmembrane region" description="Helical" evidence="9">
    <location>
        <begin position="70"/>
        <end position="93"/>
    </location>
</feature>
<feature type="transmembrane region" description="Helical" evidence="9">
    <location>
        <begin position="33"/>
        <end position="50"/>
    </location>
</feature>
<evidence type="ECO:0000256" key="9">
    <source>
        <dbReference type="RuleBase" id="RU363032"/>
    </source>
</evidence>
<dbReference type="EMBL" id="JAKGBZ010000008">
    <property type="protein sequence ID" value="MCF3946253.1"/>
    <property type="molecule type" value="Genomic_DNA"/>
</dbReference>
<evidence type="ECO:0000256" key="3">
    <source>
        <dbReference type="ARBA" id="ARBA00022448"/>
    </source>
</evidence>
<reference evidence="11 12" key="1">
    <citation type="submission" date="2022-01" db="EMBL/GenBank/DDBJ databases">
        <authorList>
            <person name="Won M."/>
            <person name="Kim S.-J."/>
            <person name="Kwon S.-W."/>
        </authorList>
    </citation>
    <scope>NUCLEOTIDE SEQUENCE [LARGE SCALE GENOMIC DNA]</scope>
    <source>
        <strain evidence="11 12">KCTC 23505</strain>
    </source>
</reference>
<dbReference type="Pfam" id="PF00528">
    <property type="entry name" value="BPD_transp_1"/>
    <property type="match status" value="1"/>
</dbReference>
<dbReference type="InterPro" id="IPR035906">
    <property type="entry name" value="MetI-like_sf"/>
</dbReference>
<sequence>MTTEALETKPGMTRLVEPAHGDAIGAWLRPHRVVLVLIAAGLILLMVLSMRWDWLPRYAGQLCLGLWRTIWLLVASVALGFCFAVPLGLVQVTGPRLLAWPARGFCTLIRGTPLLLQLWLLYFGVGSLFPQFPAIRDSVFWPYLREAWPYGLLSLTLSFAGYEGEVMRGAFAGVPRGELEAAHAFGMSRFTALRRIWLPRAFYRVLPTLGGEVILQLKSTPLVATITVVDIYGVISHVRQDTYLVYAPLLFLAFVYMGLTGILVMLVRFLEKRIPIPGA</sequence>
<comment type="similarity">
    <text evidence="2">Belongs to the binding-protein-dependent transport system permease family. HisMQ subfamily.</text>
</comment>
<feature type="domain" description="ABC transmembrane type-1" evidence="10">
    <location>
        <begin position="66"/>
        <end position="267"/>
    </location>
</feature>
<dbReference type="RefSeq" id="WP_235703486.1">
    <property type="nucleotide sequence ID" value="NZ_JAKGBZ010000008.1"/>
</dbReference>
<keyword evidence="5" id="KW-0997">Cell inner membrane</keyword>
<comment type="caution">
    <text evidence="11">The sequence shown here is derived from an EMBL/GenBank/DDBJ whole genome shotgun (WGS) entry which is preliminary data.</text>
</comment>
<dbReference type="PANTHER" id="PTHR30614">
    <property type="entry name" value="MEMBRANE COMPONENT OF AMINO ACID ABC TRANSPORTER"/>
    <property type="match status" value="1"/>
</dbReference>
<evidence type="ECO:0000256" key="5">
    <source>
        <dbReference type="ARBA" id="ARBA00022519"/>
    </source>
</evidence>
<dbReference type="PROSITE" id="PS50928">
    <property type="entry name" value="ABC_TM1"/>
    <property type="match status" value="1"/>
</dbReference>
<evidence type="ECO:0000256" key="2">
    <source>
        <dbReference type="ARBA" id="ARBA00010072"/>
    </source>
</evidence>
<dbReference type="SUPFAM" id="SSF161098">
    <property type="entry name" value="MetI-like"/>
    <property type="match status" value="1"/>
</dbReference>
<keyword evidence="7 9" id="KW-1133">Transmembrane helix</keyword>
<keyword evidence="4" id="KW-1003">Cell membrane</keyword>
<dbReference type="InterPro" id="IPR000515">
    <property type="entry name" value="MetI-like"/>
</dbReference>
<evidence type="ECO:0000256" key="8">
    <source>
        <dbReference type="ARBA" id="ARBA00023136"/>
    </source>
</evidence>
<dbReference type="InterPro" id="IPR010065">
    <property type="entry name" value="AA_ABC_transptr_permease_3TM"/>
</dbReference>
<dbReference type="InterPro" id="IPR043429">
    <property type="entry name" value="ArtM/GltK/GlnP/TcyL/YhdX-like"/>
</dbReference>
<dbReference type="PANTHER" id="PTHR30614:SF10">
    <property type="entry name" value="ARGININE ABC TRANSPORTER PERMEASE PROTEIN ARTM"/>
    <property type="match status" value="1"/>
</dbReference>
<keyword evidence="8 9" id="KW-0472">Membrane</keyword>
<evidence type="ECO:0000313" key="11">
    <source>
        <dbReference type="EMBL" id="MCF3946253.1"/>
    </source>
</evidence>
<feature type="transmembrane region" description="Helical" evidence="9">
    <location>
        <begin position="114"/>
        <end position="135"/>
    </location>
</feature>
<proteinExistence type="inferred from homology"/>
<dbReference type="Gene3D" id="1.10.3720.10">
    <property type="entry name" value="MetI-like"/>
    <property type="match status" value="1"/>
</dbReference>
<organism evidence="11 12">
    <name type="scientific">Acidiphilium iwatense</name>
    <dbReference type="NCBI Taxonomy" id="768198"/>
    <lineage>
        <taxon>Bacteria</taxon>
        <taxon>Pseudomonadati</taxon>
        <taxon>Pseudomonadota</taxon>
        <taxon>Alphaproteobacteria</taxon>
        <taxon>Acetobacterales</taxon>
        <taxon>Acidocellaceae</taxon>
        <taxon>Acidiphilium</taxon>
    </lineage>
</organism>
<dbReference type="CDD" id="cd06261">
    <property type="entry name" value="TM_PBP2"/>
    <property type="match status" value="1"/>
</dbReference>
<evidence type="ECO:0000256" key="1">
    <source>
        <dbReference type="ARBA" id="ARBA00004429"/>
    </source>
</evidence>